<dbReference type="GO" id="GO:0051028">
    <property type="term" value="P:mRNA transport"/>
    <property type="evidence" value="ECO:0007669"/>
    <property type="project" value="TreeGrafter"/>
</dbReference>
<comment type="similarity">
    <text evidence="1">Belongs to the SLBP family.</text>
</comment>
<dbReference type="Pfam" id="PF15247">
    <property type="entry name" value="SLBP_RNA_bind"/>
    <property type="match status" value="1"/>
</dbReference>
<feature type="compositionally biased region" description="Polar residues" evidence="3">
    <location>
        <begin position="235"/>
        <end position="255"/>
    </location>
</feature>
<evidence type="ECO:0000259" key="4">
    <source>
        <dbReference type="Pfam" id="PF15247"/>
    </source>
</evidence>
<evidence type="ECO:0000256" key="3">
    <source>
        <dbReference type="SAM" id="MobiDB-lite"/>
    </source>
</evidence>
<evidence type="ECO:0000256" key="1">
    <source>
        <dbReference type="ARBA" id="ARBA00006151"/>
    </source>
</evidence>
<dbReference type="PANTHER" id="PTHR17408:SF0">
    <property type="entry name" value="HISTONE RNA HAIRPIN-BINDING PROTEIN"/>
    <property type="match status" value="1"/>
</dbReference>
<keyword evidence="2" id="KW-0694">RNA-binding</keyword>
<accession>A0A9D5DJ51</accession>
<dbReference type="GO" id="GO:0005737">
    <property type="term" value="C:cytoplasm"/>
    <property type="evidence" value="ECO:0007669"/>
    <property type="project" value="TreeGrafter"/>
</dbReference>
<gene>
    <name evidence="5" type="ORF">OJ253_238</name>
</gene>
<dbReference type="GO" id="GO:0071204">
    <property type="term" value="C:histone pre-mRNA 3'end processing complex"/>
    <property type="evidence" value="ECO:0007669"/>
    <property type="project" value="TreeGrafter"/>
</dbReference>
<dbReference type="InterPro" id="IPR029344">
    <property type="entry name" value="SLBP_RNA_bind"/>
</dbReference>
<dbReference type="OrthoDB" id="265795at2759"/>
<dbReference type="GO" id="GO:0006398">
    <property type="term" value="P:mRNA 3'-end processing by stem-loop binding and cleavage"/>
    <property type="evidence" value="ECO:0007669"/>
    <property type="project" value="TreeGrafter"/>
</dbReference>
<dbReference type="Gene3D" id="1.10.8.1120">
    <property type="entry name" value="Histone RNA hairpin-binding protein RNA-binding domain"/>
    <property type="match status" value="1"/>
</dbReference>
<name>A0A9D5DJ51_9CRYT</name>
<protein>
    <submittedName>
        <fullName evidence="5">Histone mRNA hairpin-binding protein</fullName>
    </submittedName>
</protein>
<feature type="compositionally biased region" description="Low complexity" evidence="3">
    <location>
        <begin position="282"/>
        <end position="294"/>
    </location>
</feature>
<reference evidence="5" key="1">
    <citation type="submission" date="2022-10" db="EMBL/GenBank/DDBJ databases">
        <title>Adaptive evolution leads to modifications in subtelomeric GC content in a zoonotic Cryptosporidium species.</title>
        <authorList>
            <person name="Li J."/>
            <person name="Feng Y."/>
            <person name="Xiao L."/>
        </authorList>
    </citation>
    <scope>NUCLEOTIDE SEQUENCE</scope>
    <source>
        <strain evidence="5">33844</strain>
    </source>
</reference>
<proteinExistence type="inferred from homology"/>
<dbReference type="EMBL" id="JAPCXC010000004">
    <property type="protein sequence ID" value="KAJ1613152.1"/>
    <property type="molecule type" value="Genomic_DNA"/>
</dbReference>
<dbReference type="InterPro" id="IPR026502">
    <property type="entry name" value="SLBP1/SLBP2"/>
</dbReference>
<dbReference type="Proteomes" id="UP001067231">
    <property type="component" value="Unassembled WGS sequence"/>
</dbReference>
<dbReference type="AlphaFoldDB" id="A0A9D5DJ51"/>
<feature type="region of interest" description="Disordered" evidence="3">
    <location>
        <begin position="325"/>
        <end position="344"/>
    </location>
</feature>
<feature type="region of interest" description="Disordered" evidence="3">
    <location>
        <begin position="169"/>
        <end position="195"/>
    </location>
</feature>
<evidence type="ECO:0000256" key="2">
    <source>
        <dbReference type="ARBA" id="ARBA00022884"/>
    </source>
</evidence>
<evidence type="ECO:0000313" key="5">
    <source>
        <dbReference type="EMBL" id="KAJ1613152.1"/>
    </source>
</evidence>
<dbReference type="PANTHER" id="PTHR17408">
    <property type="entry name" value="HISTONE RNA HAIRPIN-BINDING PROTEIN"/>
    <property type="match status" value="1"/>
</dbReference>
<dbReference type="GO" id="GO:0071207">
    <property type="term" value="F:histone pre-mRNA stem-loop binding"/>
    <property type="evidence" value="ECO:0007669"/>
    <property type="project" value="TreeGrafter"/>
</dbReference>
<sequence length="374" mass="42237">MVENTCEKAVASKPCWGAVRWADLTVSDASNSWIYNQSDTKNESKSIGLTSLLQKNIKLNDCSNEFICKESAASKGGAIKVPNRGFLTNNCLTTLNFDKSKEPNLSQDQNIVSSESYDRVKINKDIENEEIKFGDEKFKSGLSDTNRFDQSTKGLIQCASLNTPKIFGDLPPNTSKCHSNNKKRTKDYTEKSEDSENININSEIQVNQVTIFKKIKHSKTSAFTSDNLKIKKSENSQNMMQERNSQKKISSNQHSTPRRTKNISNKSPLVGTPKTPQFNGNSRSESSVDHVSSSNVDWNKRISSRLFQIAIGKGTRAYQNFLKLKPKKENRDPNDPQTPNAHVRCPQKQFTDQLNQWRKSLHQYDDPDSCALEL</sequence>
<organism evidence="5">
    <name type="scientific">Cryptosporidium canis</name>
    <dbReference type="NCBI Taxonomy" id="195482"/>
    <lineage>
        <taxon>Eukaryota</taxon>
        <taxon>Sar</taxon>
        <taxon>Alveolata</taxon>
        <taxon>Apicomplexa</taxon>
        <taxon>Conoidasida</taxon>
        <taxon>Coccidia</taxon>
        <taxon>Eucoccidiorida</taxon>
        <taxon>Eimeriorina</taxon>
        <taxon>Cryptosporidiidae</taxon>
        <taxon>Cryptosporidium</taxon>
    </lineage>
</organism>
<feature type="domain" description="Histone RNA hairpin-binding protein RNA-binding" evidence="4">
    <location>
        <begin position="299"/>
        <end position="366"/>
    </location>
</feature>
<comment type="caution">
    <text evidence="5">The sequence shown here is derived from an EMBL/GenBank/DDBJ whole genome shotgun (WGS) entry which is preliminary data.</text>
</comment>
<dbReference type="GO" id="GO:0003729">
    <property type="term" value="F:mRNA binding"/>
    <property type="evidence" value="ECO:0007669"/>
    <property type="project" value="InterPro"/>
</dbReference>
<dbReference type="InterPro" id="IPR038294">
    <property type="entry name" value="SLBP_RNA_bind_sf"/>
</dbReference>
<feature type="region of interest" description="Disordered" evidence="3">
    <location>
        <begin position="226"/>
        <end position="294"/>
    </location>
</feature>